<keyword evidence="2" id="KW-1185">Reference proteome</keyword>
<evidence type="ECO:0000313" key="2">
    <source>
        <dbReference type="Proteomes" id="UP000694240"/>
    </source>
</evidence>
<dbReference type="Proteomes" id="UP000694240">
    <property type="component" value="Chromosome 7"/>
</dbReference>
<reference evidence="1 2" key="1">
    <citation type="submission" date="2020-12" db="EMBL/GenBank/DDBJ databases">
        <title>Concerted genomic and epigenomic changes stabilize Arabidopsis allopolyploids.</title>
        <authorList>
            <person name="Chen Z."/>
        </authorList>
    </citation>
    <scope>NUCLEOTIDE SEQUENCE [LARGE SCALE GENOMIC DNA]</scope>
    <source>
        <strain evidence="1">Allo738</strain>
        <tissue evidence="1">Leaf</tissue>
    </source>
</reference>
<organism evidence="1 2">
    <name type="scientific">Arabidopsis thaliana x Arabidopsis arenosa</name>
    <dbReference type="NCBI Taxonomy" id="1240361"/>
    <lineage>
        <taxon>Eukaryota</taxon>
        <taxon>Viridiplantae</taxon>
        <taxon>Streptophyta</taxon>
        <taxon>Embryophyta</taxon>
        <taxon>Tracheophyta</taxon>
        <taxon>Spermatophyta</taxon>
        <taxon>Magnoliopsida</taxon>
        <taxon>eudicotyledons</taxon>
        <taxon>Gunneridae</taxon>
        <taxon>Pentapetalae</taxon>
        <taxon>rosids</taxon>
        <taxon>malvids</taxon>
        <taxon>Brassicales</taxon>
        <taxon>Brassicaceae</taxon>
        <taxon>Camelineae</taxon>
        <taxon>Arabidopsis</taxon>
    </lineage>
</organism>
<comment type="caution">
    <text evidence="1">The sequence shown here is derived from an EMBL/GenBank/DDBJ whole genome shotgun (WGS) entry which is preliminary data.</text>
</comment>
<proteinExistence type="predicted"/>
<gene>
    <name evidence="1" type="ORF">ISN45_Aa02g005420</name>
</gene>
<accession>A0A8T2BN83</accession>
<evidence type="ECO:0000313" key="1">
    <source>
        <dbReference type="EMBL" id="KAG7585171.1"/>
    </source>
</evidence>
<sequence>MEKVCFRCFLSPPVDFRLSTVDFPLIRGYGGFTLVFDPGINRDCAEDGEIVKLVIHGIIPFYLMKTKKKSQAQTVTSVFGQDEDESDLVVSNRNTKNSSKRVVMNRREAVQRTIVKLFVGLCLEDHDNFERLSLIFSKLNIELWLHQIPYNWIGFLRLQLNVFKYWQDSFNEWKDKEDSVLMAEIYDRLIVMATNKRDRIRRKRKSKYFRMTLIRNPRNLVNIS</sequence>
<dbReference type="EMBL" id="JAEFBK010000007">
    <property type="protein sequence ID" value="KAG7585171.1"/>
    <property type="molecule type" value="Genomic_DNA"/>
</dbReference>
<dbReference type="AlphaFoldDB" id="A0A8T2BN83"/>
<protein>
    <submittedName>
        <fullName evidence="1">Uncharacterized protein</fullName>
    </submittedName>
</protein>
<name>A0A8T2BN83_9BRAS</name>